<feature type="region of interest" description="Disordered" evidence="1">
    <location>
        <begin position="727"/>
        <end position="783"/>
    </location>
</feature>
<reference evidence="3" key="1">
    <citation type="submission" date="2019-06" db="EMBL/GenBank/DDBJ databases">
        <title>Draft genome sequence of the griseofulvin-producing fungus Xylaria cubensis strain G536.</title>
        <authorList>
            <person name="Mead M.E."/>
            <person name="Raja H.A."/>
            <person name="Steenwyk J.L."/>
            <person name="Knowles S.L."/>
            <person name="Oberlies N.H."/>
            <person name="Rokas A."/>
        </authorList>
    </citation>
    <scope>NUCLEOTIDE SEQUENCE [LARGE SCALE GENOMIC DNA]</scope>
    <source>
        <strain evidence="3">G536</strain>
    </source>
</reference>
<evidence type="ECO:0000313" key="2">
    <source>
        <dbReference type="EMBL" id="TRX95426.1"/>
    </source>
</evidence>
<sequence length="783" mass="88312">MATATPEPSAGANALLGPYSRFACFNPRAKATIDEDLSSVLLFVRGLQDGQVAQAIETAFGQSMAIDGVIDRDFQPELAIPLRGNDEAADLIHELDILIRLMRRIIRHFELPDPLTATNISDDRYAWLSDLLQKNFGDGWCGRGANAFVEFPRKELVERAFQYAKFWAKTRIDILTWTTYAGALSDYRKAKFALTGGDWIDPHEYGRHQDTNPIDDSYVSEITERLFPEPEGAIFDEAMKKSIKDVYERRHGQQLIHRRHTGNFTHKPDRPSAARLFRWLIAYLIRFHRWREDRMIAVKDATRPSTPRNYNRRVQMIRSIVIVDEAYKIFCELLERMTNEMKEHNGISQHAHTLLGFTIIGLNALVRSSNINKLYSGFRKSFENGDPISFPNWDHQRDRNYQSTFLDTWFDDTMTDAPPVLDDQDKAPDPENIRPNPRDPGQPLMLGGAEGPGGRYGIMGPGGLGGDGGPDLPDDWYWTNEDNGSSHASFYANTTNEVKMGIWMRTMMGIPEVAQEVAPVVAHQVVVQVVVQEVVVPLVAVEEVEEVVHQEMVQVVAWEVVREVVQEVIRQEVVRQEVVQRVVVPLVAVVAVRVVEAVEAVEAAEAAEEVMVPKEVMVSEPERSSEGAIYQITRIDPYDAADNAFIKRALQQKNEEDEDIANRMAGLEFEDNATTLDYDSDQDVGDVKMDWSGFDSPQERKAQIQGFAAQLRFGWQKAMRERLTMGSSDIGEFGSPLVPDSKNTIDSSSSKSRGFKQGHLENRDLGGFIKNESKDTAQNGVEH</sequence>
<dbReference type="AlphaFoldDB" id="A0A553I5E4"/>
<name>A0A553I5E4_9PEZI</name>
<dbReference type="Proteomes" id="UP000319160">
    <property type="component" value="Unassembled WGS sequence"/>
</dbReference>
<gene>
    <name evidence="2" type="ORF">FHL15_003757</name>
</gene>
<feature type="compositionally biased region" description="Basic and acidic residues" evidence="1">
    <location>
        <begin position="771"/>
        <end position="783"/>
    </location>
</feature>
<evidence type="ECO:0000313" key="3">
    <source>
        <dbReference type="Proteomes" id="UP000319160"/>
    </source>
</evidence>
<feature type="compositionally biased region" description="Basic and acidic residues" evidence="1">
    <location>
        <begin position="423"/>
        <end position="432"/>
    </location>
</feature>
<accession>A0A553I5E4</accession>
<comment type="caution">
    <text evidence="2">The sequence shown here is derived from an EMBL/GenBank/DDBJ whole genome shotgun (WGS) entry which is preliminary data.</text>
</comment>
<organism evidence="2 3">
    <name type="scientific">Xylaria flabelliformis</name>
    <dbReference type="NCBI Taxonomy" id="2512241"/>
    <lineage>
        <taxon>Eukaryota</taxon>
        <taxon>Fungi</taxon>
        <taxon>Dikarya</taxon>
        <taxon>Ascomycota</taxon>
        <taxon>Pezizomycotina</taxon>
        <taxon>Sordariomycetes</taxon>
        <taxon>Xylariomycetidae</taxon>
        <taxon>Xylariales</taxon>
        <taxon>Xylariaceae</taxon>
        <taxon>Xylaria</taxon>
    </lineage>
</organism>
<feature type="region of interest" description="Disordered" evidence="1">
    <location>
        <begin position="416"/>
        <end position="446"/>
    </location>
</feature>
<keyword evidence="3" id="KW-1185">Reference proteome</keyword>
<evidence type="ECO:0000256" key="1">
    <source>
        <dbReference type="SAM" id="MobiDB-lite"/>
    </source>
</evidence>
<proteinExistence type="predicted"/>
<protein>
    <submittedName>
        <fullName evidence="2">Uncharacterized protein</fullName>
    </submittedName>
</protein>
<dbReference type="EMBL" id="VFLP01000016">
    <property type="protein sequence ID" value="TRX95426.1"/>
    <property type="molecule type" value="Genomic_DNA"/>
</dbReference>
<dbReference type="OrthoDB" id="4779670at2759"/>